<comment type="caution">
    <text evidence="2">The sequence shown here is derived from an EMBL/GenBank/DDBJ whole genome shotgun (WGS) entry which is preliminary data.</text>
</comment>
<proteinExistence type="predicted"/>
<evidence type="ECO:0000259" key="1">
    <source>
        <dbReference type="Pfam" id="PF20091"/>
    </source>
</evidence>
<gene>
    <name evidence="2" type="ORF">FNL38_10943</name>
</gene>
<dbReference type="InterPro" id="IPR045394">
    <property type="entry name" value="Abhydrolase_dom"/>
</dbReference>
<feature type="domain" description="Alpha/beta hydrolase" evidence="1">
    <location>
        <begin position="11"/>
        <end position="448"/>
    </location>
</feature>
<dbReference type="AlphaFoldDB" id="A0A652YIF8"/>
<evidence type="ECO:0000313" key="2">
    <source>
        <dbReference type="EMBL" id="TYQ01031.1"/>
    </source>
</evidence>
<organism evidence="2">
    <name type="scientific">Nocardia globerula</name>
    <dbReference type="NCBI Taxonomy" id="1818"/>
    <lineage>
        <taxon>Bacteria</taxon>
        <taxon>Bacillati</taxon>
        <taxon>Actinomycetota</taxon>
        <taxon>Actinomycetes</taxon>
        <taxon>Mycobacteriales</taxon>
        <taxon>Nocardiaceae</taxon>
        <taxon>Nocardia</taxon>
    </lineage>
</organism>
<sequence length="458" mass="48227">MTLHLNRSALVSGPIGGGSHGFPGTSTSLDIAATGYVEREFFVSGDAASYVAAEDWASDGQWSVTEGPTARFTTRILVRTPTDPNRFNGTVVVEWLNVSGNTDIDVDFGHMNEEITRGYAWVGVSAQAAGITSTGGSGLGDGVVGLTTWDPERYGALDHPGDHYSYDIFSQVGAALRAPGDVDPLGGLIPTQLLAAGQSQSGFRMLTYANAVHSHARVFDGMIIHARGGIGAPLGDGMMLMDPAPARVRTDVDVPVFQLITETELFELCGGPGPTSFVAARQPDTDMIRTWEIAGTAHSDAYSLKILHPQYVRQFSDIRDLAALFPIVNDGPQRYVANAALRGLRQWAAGGAAPTSAPVIDTADNAVLRDRHGNATGGVRTPQLDVPIATLTGELTHVPHNGATVAFGAATLTELYPSHDAYVTAFSDAAQRAVDSGYLLPEDAAILIADAQGSDVSR</sequence>
<dbReference type="Pfam" id="PF20091">
    <property type="entry name" value="Abhydrolase_10"/>
    <property type="match status" value="1"/>
</dbReference>
<accession>A0A652YIF8</accession>
<protein>
    <recommendedName>
        <fullName evidence="1">Alpha/beta hydrolase domain-containing protein</fullName>
    </recommendedName>
</protein>
<reference evidence="2" key="1">
    <citation type="submission" date="2019-07" db="EMBL/GenBank/DDBJ databases">
        <title>Genomic Encyclopedia of Type Strains, Phase IV (KMG-IV): sequencing the most valuable type-strain genomes for metagenomic binning, comparative biology and taxonomic classification.</title>
        <authorList>
            <person name="Goeker M."/>
        </authorList>
    </citation>
    <scope>NUCLEOTIDE SEQUENCE</scope>
    <source>
        <strain evidence="2">DSM 44596</strain>
    </source>
</reference>
<name>A0A652YIF8_NOCGL</name>
<dbReference type="EMBL" id="VNIQ01000009">
    <property type="protein sequence ID" value="TYQ01031.1"/>
    <property type="molecule type" value="Genomic_DNA"/>
</dbReference>